<dbReference type="SUPFAM" id="SSF55031">
    <property type="entry name" value="Bacterial exopeptidase dimerisation domain"/>
    <property type="match status" value="1"/>
</dbReference>
<dbReference type="SUPFAM" id="SSF53187">
    <property type="entry name" value="Zn-dependent exopeptidases"/>
    <property type="match status" value="1"/>
</dbReference>
<organism evidence="4">
    <name type="scientific">bioreactor metagenome</name>
    <dbReference type="NCBI Taxonomy" id="1076179"/>
    <lineage>
        <taxon>unclassified sequences</taxon>
        <taxon>metagenomes</taxon>
        <taxon>ecological metagenomes</taxon>
    </lineage>
</organism>
<name>A0A644ZZS5_9ZZZZ</name>
<comment type="caution">
    <text evidence="4">The sequence shown here is derived from an EMBL/GenBank/DDBJ whole genome shotgun (WGS) entry which is preliminary data.</text>
</comment>
<dbReference type="InterPro" id="IPR011650">
    <property type="entry name" value="Peptidase_M20_dimer"/>
</dbReference>
<keyword evidence="2" id="KW-0862">Zinc</keyword>
<keyword evidence="4" id="KW-0031">Aminopeptidase</keyword>
<evidence type="ECO:0000259" key="3">
    <source>
        <dbReference type="Pfam" id="PF07687"/>
    </source>
</evidence>
<accession>A0A644ZZS5</accession>
<reference evidence="4" key="1">
    <citation type="submission" date="2019-08" db="EMBL/GenBank/DDBJ databases">
        <authorList>
            <person name="Kucharzyk K."/>
            <person name="Murdoch R.W."/>
            <person name="Higgins S."/>
            <person name="Loffler F."/>
        </authorList>
    </citation>
    <scope>NUCLEOTIDE SEQUENCE</scope>
</reference>
<evidence type="ECO:0000313" key="4">
    <source>
        <dbReference type="EMBL" id="MPM45958.1"/>
    </source>
</evidence>
<dbReference type="Gene3D" id="3.30.70.360">
    <property type="match status" value="1"/>
</dbReference>
<dbReference type="InterPro" id="IPR002933">
    <property type="entry name" value="Peptidase_M20"/>
</dbReference>
<feature type="domain" description="Peptidase M20 dimerisation" evidence="3">
    <location>
        <begin position="174"/>
        <end position="271"/>
    </location>
</feature>
<evidence type="ECO:0000256" key="2">
    <source>
        <dbReference type="ARBA" id="ARBA00022833"/>
    </source>
</evidence>
<gene>
    <name evidence="4" type="primary">pepT_25</name>
    <name evidence="4" type="ORF">SDC9_92652</name>
</gene>
<evidence type="ECO:0000256" key="1">
    <source>
        <dbReference type="ARBA" id="ARBA00001947"/>
    </source>
</evidence>
<proteinExistence type="predicted"/>
<dbReference type="PANTHER" id="PTHR42994:SF2">
    <property type="entry name" value="PEPTIDASE"/>
    <property type="match status" value="1"/>
</dbReference>
<dbReference type="Gene3D" id="3.40.630.10">
    <property type="entry name" value="Zn peptidases"/>
    <property type="match status" value="1"/>
</dbReference>
<sequence length="370" mass="40136">MEKRVLDERLRQIFVELTSIDATSGKESAVADYIIHFVNDLGLKSYRDNAEELSGGNSGNVIVEILGGGEYLLASHMDTPRSTAGLKHQFKDDRITSDGTTPLGVDDRGGLSSILFALEKAVEHNVLKPCTLLFTVCEETTLAGSLYFKPTPNLKYGFIFDSYMTPGNFVTRTCGAINFELIIKGKSSHAGISPEKGINAIMVSAEAMTKFPFGKIDEVTTANIGSITGGANTNVVCDEVVLKGELRTDFVSHGEELMGKILADFSDVCKKHGASMDSKYFWDFLPYNITDEDLPYIHFSQVAESLGIEAVPAKSMGGSDANSLNAKGIKTINLGVGAQNPHGNDEFILYEDLSNASMLAYKLLTTEIKK</sequence>
<keyword evidence="4" id="KW-0645">Protease</keyword>
<comment type="cofactor">
    <cofactor evidence="1">
        <name>Zn(2+)</name>
        <dbReference type="ChEBI" id="CHEBI:29105"/>
    </cofactor>
</comment>
<dbReference type="PANTHER" id="PTHR42994">
    <property type="entry name" value="PEPTIDASE T"/>
    <property type="match status" value="1"/>
</dbReference>
<dbReference type="Pfam" id="PF01546">
    <property type="entry name" value="Peptidase_M20"/>
    <property type="match status" value="1"/>
</dbReference>
<keyword evidence="4" id="KW-0378">Hydrolase</keyword>
<dbReference type="AlphaFoldDB" id="A0A644ZZS5"/>
<dbReference type="Pfam" id="PF07687">
    <property type="entry name" value="M20_dimer"/>
    <property type="match status" value="1"/>
</dbReference>
<dbReference type="EC" id="3.4.11.4" evidence="4"/>
<dbReference type="EMBL" id="VSSQ01011085">
    <property type="protein sequence ID" value="MPM45958.1"/>
    <property type="molecule type" value="Genomic_DNA"/>
</dbReference>
<dbReference type="GO" id="GO:0045148">
    <property type="term" value="F:tripeptide aminopeptidase activity"/>
    <property type="evidence" value="ECO:0007669"/>
    <property type="project" value="UniProtKB-EC"/>
</dbReference>
<protein>
    <submittedName>
        <fullName evidence="4">Peptidase T</fullName>
        <ecNumber evidence="4">3.4.11.4</ecNumber>
    </submittedName>
</protein>
<dbReference type="InterPro" id="IPR036264">
    <property type="entry name" value="Bact_exopeptidase_dim_dom"/>
</dbReference>